<gene>
    <name evidence="2" type="ORF">JIV24_08290</name>
</gene>
<keyword evidence="3" id="KW-1185">Reference proteome</keyword>
<evidence type="ECO:0000313" key="3">
    <source>
        <dbReference type="Proteomes" id="UP000605676"/>
    </source>
</evidence>
<proteinExistence type="predicted"/>
<evidence type="ECO:0000256" key="1">
    <source>
        <dbReference type="SAM" id="Phobius"/>
    </source>
</evidence>
<accession>A0ABS1HIB8</accession>
<evidence type="ECO:0000313" key="2">
    <source>
        <dbReference type="EMBL" id="MBK3517336.1"/>
    </source>
</evidence>
<organism evidence="2 3">
    <name type="scientific">Carboxylicivirga marina</name>
    <dbReference type="NCBI Taxonomy" id="2800988"/>
    <lineage>
        <taxon>Bacteria</taxon>
        <taxon>Pseudomonadati</taxon>
        <taxon>Bacteroidota</taxon>
        <taxon>Bacteroidia</taxon>
        <taxon>Marinilabiliales</taxon>
        <taxon>Marinilabiliaceae</taxon>
        <taxon>Carboxylicivirga</taxon>
    </lineage>
</organism>
<protein>
    <submittedName>
        <fullName evidence="2">Uncharacterized protein</fullName>
    </submittedName>
</protein>
<reference evidence="2 3" key="1">
    <citation type="submission" date="2021-01" db="EMBL/GenBank/DDBJ databases">
        <title>Carboxyliciviraga sp.nov., isolated from coastal sediments.</title>
        <authorList>
            <person name="Lu D."/>
            <person name="Zhang T."/>
        </authorList>
    </citation>
    <scope>NUCLEOTIDE SEQUENCE [LARGE SCALE GENOMIC DNA]</scope>
    <source>
        <strain evidence="2 3">N1Y132</strain>
    </source>
</reference>
<dbReference type="Proteomes" id="UP000605676">
    <property type="component" value="Unassembled WGS sequence"/>
</dbReference>
<dbReference type="EMBL" id="JAENRR010000014">
    <property type="protein sequence ID" value="MBK3517336.1"/>
    <property type="molecule type" value="Genomic_DNA"/>
</dbReference>
<feature type="transmembrane region" description="Helical" evidence="1">
    <location>
        <begin position="583"/>
        <end position="604"/>
    </location>
</feature>
<comment type="caution">
    <text evidence="2">The sequence shown here is derived from an EMBL/GenBank/DDBJ whole genome shotgun (WGS) entry which is preliminary data.</text>
</comment>
<keyword evidence="1" id="KW-0812">Transmembrane</keyword>
<dbReference type="RefSeq" id="WP_200464564.1">
    <property type="nucleotide sequence ID" value="NZ_JAENRR010000014.1"/>
</dbReference>
<name>A0ABS1HIB8_9BACT</name>
<feature type="transmembrane region" description="Helical" evidence="1">
    <location>
        <begin position="616"/>
        <end position="635"/>
    </location>
</feature>
<sequence length="663" mass="76335">MDKTLKTLHLRLDSTSRSLTKNAISQLIIKVLFTSDLPLTIKEIGNGIKDVLKTAIAPNRIEEGIEKLLEKEEIIYAKKKYSLSRSNRRTLNKRYEDSTERLDRLVETYFTPFHSDKALVIDWFSDATIEFFKSYSKEWISDICHKKSEKVKEKSSDIFLHIKRRTFNNKDLDKKDYAVLVERFVDCIINKKDADLDAHLWEYGTSAFAANLLQSSIGADPISIAAFRDSKCVLDTNVLMNIGLEASEYHNTIKKLDGIFSQLNVTPGYFHITEQEYINTVSNLNKEILRNVEKFDYSVIKETDDHFIQSAIKRECSNYEDFQTFCQQISTPPEYIESKKKIEIFNDDPKLDIAIENAQNDENKKTELNTIYKNVTRKDKRDAPLVHDVGIIAGIEYYRNTEKAFILSQEISVNKYSHTKPTVENLPLAIRLDTIISMLAIDNGGTDVNPTDFSNLFADMIRFNLQPDKNTFKITDLSKLLDTELQIEQLPAEEVVKIANSLHGNISKGLSDDEISLELNREFQEVKLKFVDDLAEAKDSLSFEKSEKERLKRQEAKSANVIKGLYRKEEVEKVDKYIKRSRLIFFGGLPIGISLLSCLGVYLYQNDSELSNFLSYWIALAVNVIVWLLTSVFISKPMIARKSAKQMLEIEEIVERRYEEGIK</sequence>
<keyword evidence="1" id="KW-1133">Transmembrane helix</keyword>
<keyword evidence="1" id="KW-0472">Membrane</keyword>